<keyword evidence="3" id="KW-1185">Reference proteome</keyword>
<dbReference type="Pfam" id="PF25182">
    <property type="entry name" value="NonGDSL"/>
    <property type="match status" value="1"/>
</dbReference>
<feature type="signal peptide" evidence="1">
    <location>
        <begin position="1"/>
        <end position="24"/>
    </location>
</feature>
<keyword evidence="1" id="KW-0732">Signal</keyword>
<dbReference type="SUPFAM" id="SSF52266">
    <property type="entry name" value="SGNH hydrolase"/>
    <property type="match status" value="1"/>
</dbReference>
<evidence type="ECO:0000313" key="3">
    <source>
        <dbReference type="Proteomes" id="UP001139104"/>
    </source>
</evidence>
<comment type="caution">
    <text evidence="2">The sequence shown here is derived from an EMBL/GenBank/DDBJ whole genome shotgun (WGS) entry which is preliminary data.</text>
</comment>
<dbReference type="Proteomes" id="UP001139104">
    <property type="component" value="Unassembled WGS sequence"/>
</dbReference>
<dbReference type="EMBL" id="JAIVFP010000001">
    <property type="protein sequence ID" value="MCI4683985.1"/>
    <property type="molecule type" value="Genomic_DNA"/>
</dbReference>
<sequence>MRRPLVTLAAAVALGASLPLAFHAGRTTERFRVASDRVCRGAAFVPAHIAPLPHFSEALRQDGRVRIVAIGSSSTEGVGASEPTDNYPSQLREMLDNALPVEAVEVVNLGVGGETSAETVARLREEIPRLGPDLVLWQVGANDGMKGVPPKRYEATLRDALRFLKHGDADVVLVGMQWTRRLAARPDYSAIRDATARVAREEDVTLVPRYEAMQQYSKATGREDFTGPDHVHLNDKGYRCLAEQIAATLSRAMDEKFAGRF</sequence>
<reference evidence="2" key="1">
    <citation type="journal article" date="2022" name="ISME J.">
        <title>Identification of active gaseous-alkane degraders at natural gas seeps.</title>
        <authorList>
            <person name="Farhan Ul Haque M."/>
            <person name="Hernandez M."/>
            <person name="Crombie A.T."/>
            <person name="Murrell J.C."/>
        </authorList>
    </citation>
    <scope>NUCLEOTIDE SEQUENCE</scope>
    <source>
        <strain evidence="2">PC2</strain>
    </source>
</reference>
<protein>
    <submittedName>
        <fullName evidence="2">GDSL-type esterase/lipase family protein</fullName>
    </submittedName>
</protein>
<name>A0ABS9Z9G1_9HYPH</name>
<dbReference type="PANTHER" id="PTHR30383">
    <property type="entry name" value="THIOESTERASE 1/PROTEASE 1/LYSOPHOSPHOLIPASE L1"/>
    <property type="match status" value="1"/>
</dbReference>
<evidence type="ECO:0000313" key="2">
    <source>
        <dbReference type="EMBL" id="MCI4683985.1"/>
    </source>
</evidence>
<dbReference type="PANTHER" id="PTHR30383:SF5">
    <property type="entry name" value="SGNH HYDROLASE-TYPE ESTERASE DOMAIN-CONTAINING PROTEIN"/>
    <property type="match status" value="1"/>
</dbReference>
<organism evidence="2 3">
    <name type="scientific">Candidatus Rhodoblastus alkanivorans</name>
    <dbReference type="NCBI Taxonomy" id="2954117"/>
    <lineage>
        <taxon>Bacteria</taxon>
        <taxon>Pseudomonadati</taxon>
        <taxon>Pseudomonadota</taxon>
        <taxon>Alphaproteobacteria</taxon>
        <taxon>Hyphomicrobiales</taxon>
        <taxon>Rhodoblastaceae</taxon>
        <taxon>Rhodoblastus</taxon>
    </lineage>
</organism>
<proteinExistence type="predicted"/>
<dbReference type="RefSeq" id="WP_243067901.1">
    <property type="nucleotide sequence ID" value="NZ_JAIVFK010000054.1"/>
</dbReference>
<dbReference type="InterPro" id="IPR051532">
    <property type="entry name" value="Ester_Hydrolysis_Enzymes"/>
</dbReference>
<dbReference type="InterPro" id="IPR036514">
    <property type="entry name" value="SGNH_hydro_sf"/>
</dbReference>
<dbReference type="InterPro" id="IPR057572">
    <property type="entry name" value="NonGDSL"/>
</dbReference>
<evidence type="ECO:0000256" key="1">
    <source>
        <dbReference type="SAM" id="SignalP"/>
    </source>
</evidence>
<dbReference type="Gene3D" id="3.40.50.1110">
    <property type="entry name" value="SGNH hydrolase"/>
    <property type="match status" value="1"/>
</dbReference>
<gene>
    <name evidence="2" type="ORF">K2U94_14665</name>
</gene>
<feature type="chain" id="PRO_5045645154" evidence="1">
    <location>
        <begin position="25"/>
        <end position="261"/>
    </location>
</feature>
<accession>A0ABS9Z9G1</accession>